<evidence type="ECO:0000313" key="2">
    <source>
        <dbReference type="Proteomes" id="UP000836841"/>
    </source>
</evidence>
<accession>A0AAU9RBQ1</accession>
<proteinExistence type="predicted"/>
<dbReference type="EMBL" id="OU466857">
    <property type="protein sequence ID" value="CAH2034915.1"/>
    <property type="molecule type" value="Genomic_DNA"/>
</dbReference>
<sequence>MISYVICIYCDHGNTRGSSSSIPTYMVSEPFKFSYRSS</sequence>
<protein>
    <submittedName>
        <fullName evidence="1">Uncharacterized protein</fullName>
    </submittedName>
</protein>
<evidence type="ECO:0000313" key="1">
    <source>
        <dbReference type="EMBL" id="CAH2034915.1"/>
    </source>
</evidence>
<reference evidence="1 2" key="1">
    <citation type="submission" date="2022-03" db="EMBL/GenBank/DDBJ databases">
        <authorList>
            <person name="Nunn A."/>
            <person name="Chopra R."/>
            <person name="Nunn A."/>
            <person name="Contreras Garrido A."/>
        </authorList>
    </citation>
    <scope>NUCLEOTIDE SEQUENCE [LARGE SCALE GENOMIC DNA]</scope>
</reference>
<dbReference type="Proteomes" id="UP000836841">
    <property type="component" value="Chromosome 1"/>
</dbReference>
<keyword evidence="2" id="KW-1185">Reference proteome</keyword>
<name>A0AAU9RBQ1_THLAR</name>
<gene>
    <name evidence="1" type="ORF">TAV2_LOCUS2636</name>
</gene>
<organism evidence="1 2">
    <name type="scientific">Thlaspi arvense</name>
    <name type="common">Field penny-cress</name>
    <dbReference type="NCBI Taxonomy" id="13288"/>
    <lineage>
        <taxon>Eukaryota</taxon>
        <taxon>Viridiplantae</taxon>
        <taxon>Streptophyta</taxon>
        <taxon>Embryophyta</taxon>
        <taxon>Tracheophyta</taxon>
        <taxon>Spermatophyta</taxon>
        <taxon>Magnoliopsida</taxon>
        <taxon>eudicotyledons</taxon>
        <taxon>Gunneridae</taxon>
        <taxon>Pentapetalae</taxon>
        <taxon>rosids</taxon>
        <taxon>malvids</taxon>
        <taxon>Brassicales</taxon>
        <taxon>Brassicaceae</taxon>
        <taxon>Thlaspideae</taxon>
        <taxon>Thlaspi</taxon>
    </lineage>
</organism>
<dbReference type="AlphaFoldDB" id="A0AAU9RBQ1"/>